<dbReference type="InterPro" id="IPR018490">
    <property type="entry name" value="cNMP-bd_dom_sf"/>
</dbReference>
<dbReference type="Gene3D" id="2.60.120.10">
    <property type="entry name" value="Jelly Rolls"/>
    <property type="match status" value="1"/>
</dbReference>
<name>A0A6L5YTQ2_9FIRM</name>
<dbReference type="Pfam" id="PF00027">
    <property type="entry name" value="cNMP_binding"/>
    <property type="match status" value="1"/>
</dbReference>
<dbReference type="RefSeq" id="WP_154430703.1">
    <property type="nucleotide sequence ID" value="NZ_VUNI01000025.1"/>
</dbReference>
<feature type="domain" description="Cyclic nucleotide-binding" evidence="1">
    <location>
        <begin position="1"/>
        <end position="32"/>
    </location>
</feature>
<dbReference type="EMBL" id="VUNI01000025">
    <property type="protein sequence ID" value="MST75738.1"/>
    <property type="molecule type" value="Genomic_DNA"/>
</dbReference>
<comment type="caution">
    <text evidence="2">The sequence shown here is derived from an EMBL/GenBank/DDBJ whole genome shotgun (WGS) entry which is preliminary data.</text>
</comment>
<dbReference type="InterPro" id="IPR000595">
    <property type="entry name" value="cNMP-bd_dom"/>
</dbReference>
<dbReference type="InterPro" id="IPR014710">
    <property type="entry name" value="RmlC-like_jellyroll"/>
</dbReference>
<proteinExistence type="predicted"/>
<dbReference type="AlphaFoldDB" id="A0A6L5YTQ2"/>
<reference evidence="2 3" key="1">
    <citation type="submission" date="2019-08" db="EMBL/GenBank/DDBJ databases">
        <title>In-depth cultivation of the pig gut microbiome towards novel bacterial diversity and tailored functional studies.</title>
        <authorList>
            <person name="Wylensek D."/>
            <person name="Hitch T.C.A."/>
            <person name="Clavel T."/>
        </authorList>
    </citation>
    <scope>NUCLEOTIDE SEQUENCE [LARGE SCALE GENOMIC DNA]</scope>
    <source>
        <strain evidence="2 3">MUC/MUC-530-WT-4D</strain>
    </source>
</reference>
<dbReference type="PROSITE" id="PS50042">
    <property type="entry name" value="CNMP_BINDING_3"/>
    <property type="match status" value="1"/>
</dbReference>
<evidence type="ECO:0000313" key="2">
    <source>
        <dbReference type="EMBL" id="MST75738.1"/>
    </source>
</evidence>
<keyword evidence="3" id="KW-1185">Reference proteome</keyword>
<gene>
    <name evidence="2" type="ORF">FYJ75_12120</name>
</gene>
<dbReference type="CDD" id="cd00038">
    <property type="entry name" value="CAP_ED"/>
    <property type="match status" value="1"/>
</dbReference>
<evidence type="ECO:0000313" key="3">
    <source>
        <dbReference type="Proteomes" id="UP000474024"/>
    </source>
</evidence>
<sequence length="679" mass="79288">METMKLQKGDYLIHCGDEMKQIHIVVSGSMRMESAHDRFLVPNGSIIGLLECSGMAYNCDYYAEEDSIIVAYPFQSIDDFKQIFEENQEYAFAFFHSAIVECMQLIERYLTLAAWLRKHGKTPTEDIEVWEVLYYKSLQEKDTNLLSEMYGKDNNLCIGEILRASDFMSRVIDGINEMLDNAECSLEEVFGEGTVEKAQAETNACEENVTEPEIQEQTVNAEEEEQGVDCLQTILRYARQNEKDIELIREKIAEFRNLPDIYSTDDDVRRLRRELTAIFFQIYEKVFFRAAEEGKPLDEIIQMFLNFGFMDVKLAGAENADALYGLTEHLQLCNSNHVYTIYEWLLAVYEGRKEPSRNEFDMDYNQYLRDQMKSGNIRKEELAALSDDLEEKVKFEIRNMFQSTNRATYGRYATYCPILRKEDLTTSVTTLLTTVAKIDEALKHVTDIDYSCFYRSMYVADPAHNLPKQEVKYELFPDVILMPNCGCKAMMWQEAAGARGEFPARFMLPIFNTGSVEDMILECCGRFRWEMCRRIQGMRWNDIRENSLTAEYCDYLQFYRKNHSLTAEAREKIKGSIVKAKNNFREVFVADYVAWIKYESQGSVRLNKVARDIVFRYCPFSKNIRNKLKESPMYRDMIGKFEILNDREVKKVQNAFAKYEKSGGELLPEMDEYLSYFEL</sequence>
<dbReference type="SUPFAM" id="SSF51206">
    <property type="entry name" value="cAMP-binding domain-like"/>
    <property type="match status" value="1"/>
</dbReference>
<organism evidence="2 3">
    <name type="scientific">Roseburia porci</name>
    <dbReference type="NCBI Taxonomy" id="2605790"/>
    <lineage>
        <taxon>Bacteria</taxon>
        <taxon>Bacillati</taxon>
        <taxon>Bacillota</taxon>
        <taxon>Clostridia</taxon>
        <taxon>Lachnospirales</taxon>
        <taxon>Lachnospiraceae</taxon>
        <taxon>Roseburia</taxon>
    </lineage>
</organism>
<protein>
    <submittedName>
        <fullName evidence="2">Crp/Fnr family transcriptional regulator</fullName>
    </submittedName>
</protein>
<dbReference type="Proteomes" id="UP000474024">
    <property type="component" value="Unassembled WGS sequence"/>
</dbReference>
<accession>A0A6L5YTQ2</accession>
<evidence type="ECO:0000259" key="1">
    <source>
        <dbReference type="PROSITE" id="PS50042"/>
    </source>
</evidence>